<feature type="transmembrane region" description="Helical" evidence="14">
    <location>
        <begin position="53"/>
        <end position="75"/>
    </location>
</feature>
<comment type="subcellular location">
    <subcellularLocation>
        <location evidence="1 14">Cell membrane</location>
        <topology evidence="1 14">Multi-pass membrane protein</topology>
    </subcellularLocation>
</comment>
<protein>
    <recommendedName>
        <fullName evidence="4 14">Protoporphyrinogen IX oxidase</fullName>
        <shortName evidence="14">PPO</shortName>
        <ecNumber evidence="14 15">1.3.99.-</ecNumber>
    </recommendedName>
</protein>
<keyword evidence="6 14" id="KW-0349">Heme</keyword>
<comment type="subunit">
    <text evidence="14">Homodimer.</text>
</comment>
<evidence type="ECO:0000256" key="14">
    <source>
        <dbReference type="HAMAP-Rule" id="MF_02239"/>
    </source>
</evidence>
<comment type="catalytic activity">
    <reaction evidence="13 14 15">
        <text>protoporphyrinogen IX + 3 A = protoporphyrin IX + 3 AH2</text>
        <dbReference type="Rhea" id="RHEA:62000"/>
        <dbReference type="ChEBI" id="CHEBI:13193"/>
        <dbReference type="ChEBI" id="CHEBI:17499"/>
        <dbReference type="ChEBI" id="CHEBI:57306"/>
        <dbReference type="ChEBI" id="CHEBI:57307"/>
    </reaction>
</comment>
<evidence type="ECO:0000256" key="10">
    <source>
        <dbReference type="ARBA" id="ARBA00023002"/>
    </source>
</evidence>
<dbReference type="InterPro" id="IPR005265">
    <property type="entry name" value="HemJ-like"/>
</dbReference>
<dbReference type="UniPathway" id="UPA00251">
    <property type="reaction ID" value="UER00324"/>
</dbReference>
<dbReference type="PANTHER" id="PTHR40255">
    <property type="entry name" value="UPF0093 MEMBRANE PROTEIN SLR1790"/>
    <property type="match status" value="1"/>
</dbReference>
<evidence type="ECO:0000256" key="12">
    <source>
        <dbReference type="ARBA" id="ARBA00023136"/>
    </source>
</evidence>
<comment type="cofactor">
    <cofactor evidence="14 15">
        <name>heme b</name>
        <dbReference type="ChEBI" id="CHEBI:60344"/>
    </cofactor>
    <text evidence="14 15">Binds 1 heme b (iron(II)-protoporphyrin IX) group per subunit.</text>
</comment>
<keyword evidence="9 14" id="KW-1133">Transmembrane helix</keyword>
<evidence type="ECO:0000256" key="1">
    <source>
        <dbReference type="ARBA" id="ARBA00004651"/>
    </source>
</evidence>
<sequence>MYTWVKVFHLVFVIAWMATVFYLPRILVNLAETQGQAEVQARLQLMGRKLYRFGHNMFGLAVILGLVLWLGYRVIPDFQTMVGPGTGWLHAKLALVALLLAHFIIAGRWLKGAEKGKPLPSSFKLRLFNEAPVVLLIAVVWLVLAKPF</sequence>
<keyword evidence="10 14" id="KW-0560">Oxidoreductase</keyword>
<evidence type="ECO:0000313" key="17">
    <source>
        <dbReference type="Proteomes" id="UP000219374"/>
    </source>
</evidence>
<organism evidence="16 17">
    <name type="scientific">Pseudoxanthomonas wuyuanensis</name>
    <dbReference type="NCBI Taxonomy" id="1073196"/>
    <lineage>
        <taxon>Bacteria</taxon>
        <taxon>Pseudomonadati</taxon>
        <taxon>Pseudomonadota</taxon>
        <taxon>Gammaproteobacteria</taxon>
        <taxon>Lysobacterales</taxon>
        <taxon>Lysobacteraceae</taxon>
        <taxon>Pseudoxanthomonas</taxon>
    </lineage>
</organism>
<feature type="transmembrane region" description="Helical" evidence="14">
    <location>
        <begin position="87"/>
        <end position="106"/>
    </location>
</feature>
<dbReference type="RefSeq" id="WP_097123401.1">
    <property type="nucleotide sequence ID" value="NZ_OCND01000011.1"/>
</dbReference>
<feature type="binding site" description="axial binding residue" evidence="14">
    <location>
        <position position="9"/>
    </location>
    <ligand>
        <name>heme</name>
        <dbReference type="ChEBI" id="CHEBI:30413"/>
    </ligand>
    <ligandPart>
        <name>Fe</name>
        <dbReference type="ChEBI" id="CHEBI:18248"/>
    </ligandPart>
</feature>
<evidence type="ECO:0000313" key="16">
    <source>
        <dbReference type="EMBL" id="SOD56888.1"/>
    </source>
</evidence>
<evidence type="ECO:0000256" key="7">
    <source>
        <dbReference type="ARBA" id="ARBA00022692"/>
    </source>
</evidence>
<evidence type="ECO:0000256" key="4">
    <source>
        <dbReference type="ARBA" id="ARBA00017504"/>
    </source>
</evidence>
<gene>
    <name evidence="16" type="ORF">SAMN06296416_11159</name>
</gene>
<feature type="binding site" description="axial binding residue" evidence="14">
    <location>
        <position position="92"/>
    </location>
    <ligand>
        <name>heme</name>
        <dbReference type="ChEBI" id="CHEBI:30413"/>
    </ligand>
    <ligandPart>
        <name>Fe</name>
        <dbReference type="ChEBI" id="CHEBI:18248"/>
    </ligandPart>
</feature>
<evidence type="ECO:0000256" key="15">
    <source>
        <dbReference type="PIRNR" id="PIRNR004638"/>
    </source>
</evidence>
<evidence type="ECO:0000256" key="2">
    <source>
        <dbReference type="ARBA" id="ARBA00005073"/>
    </source>
</evidence>
<dbReference type="Pfam" id="PF03653">
    <property type="entry name" value="UPF0093"/>
    <property type="match status" value="1"/>
</dbReference>
<proteinExistence type="inferred from homology"/>
<keyword evidence="8 14" id="KW-0479">Metal-binding</keyword>
<name>A0A286DDZ2_9GAMM</name>
<evidence type="ECO:0000256" key="5">
    <source>
        <dbReference type="ARBA" id="ARBA00022475"/>
    </source>
</evidence>
<keyword evidence="11 14" id="KW-0408">Iron</keyword>
<comment type="pathway">
    <text evidence="2 14 15">Porphyrin-containing compound metabolism; protoporphyrin-IX biosynthesis; protoporphyrin-IX from protoporphyrinogen-IX: step 1/1.</text>
</comment>
<reference evidence="16 17" key="1">
    <citation type="submission" date="2017-09" db="EMBL/GenBank/DDBJ databases">
        <authorList>
            <person name="Ehlers B."/>
            <person name="Leendertz F.H."/>
        </authorList>
    </citation>
    <scope>NUCLEOTIDE SEQUENCE [LARGE SCALE GENOMIC DNA]</scope>
    <source>
        <strain evidence="16 17">CGMCC 1.10978</strain>
    </source>
</reference>
<evidence type="ECO:0000256" key="13">
    <source>
        <dbReference type="ARBA" id="ARBA00048390"/>
    </source>
</evidence>
<accession>A0A286DDZ2</accession>
<evidence type="ECO:0000256" key="9">
    <source>
        <dbReference type="ARBA" id="ARBA00022989"/>
    </source>
</evidence>
<dbReference type="PIRSF" id="PIRSF004638">
    <property type="entry name" value="UCP004638"/>
    <property type="match status" value="1"/>
</dbReference>
<evidence type="ECO:0000256" key="8">
    <source>
        <dbReference type="ARBA" id="ARBA00022723"/>
    </source>
</evidence>
<dbReference type="OrthoDB" id="9800824at2"/>
<comment type="similarity">
    <text evidence="3 14 15">Belongs to the HemJ family.</text>
</comment>
<dbReference type="EMBL" id="OCND01000011">
    <property type="protein sequence ID" value="SOD56888.1"/>
    <property type="molecule type" value="Genomic_DNA"/>
</dbReference>
<dbReference type="PANTHER" id="PTHR40255:SF1">
    <property type="entry name" value="PROTOPORPHYRINOGEN IX OXIDASE"/>
    <property type="match status" value="1"/>
</dbReference>
<keyword evidence="5 14" id="KW-1003">Cell membrane</keyword>
<dbReference type="Proteomes" id="UP000219374">
    <property type="component" value="Unassembled WGS sequence"/>
</dbReference>
<keyword evidence="7 14" id="KW-0812">Transmembrane</keyword>
<dbReference type="GO" id="GO:0070818">
    <property type="term" value="F:protoporphyrinogen oxidase activity"/>
    <property type="evidence" value="ECO:0007669"/>
    <property type="project" value="UniProtKB-UniRule"/>
</dbReference>
<keyword evidence="12 14" id="KW-0472">Membrane</keyword>
<dbReference type="GO" id="GO:0005886">
    <property type="term" value="C:plasma membrane"/>
    <property type="evidence" value="ECO:0007669"/>
    <property type="project" value="UniProtKB-SubCell"/>
</dbReference>
<keyword evidence="17" id="KW-1185">Reference proteome</keyword>
<dbReference type="GO" id="GO:0046872">
    <property type="term" value="F:metal ion binding"/>
    <property type="evidence" value="ECO:0007669"/>
    <property type="project" value="UniProtKB-UniRule"/>
</dbReference>
<evidence type="ECO:0000256" key="6">
    <source>
        <dbReference type="ARBA" id="ARBA00022617"/>
    </source>
</evidence>
<evidence type="ECO:0000256" key="3">
    <source>
        <dbReference type="ARBA" id="ARBA00006501"/>
    </source>
</evidence>
<dbReference type="AlphaFoldDB" id="A0A286DDZ2"/>
<dbReference type="EC" id="1.3.99.-" evidence="14 15"/>
<evidence type="ECO:0000256" key="11">
    <source>
        <dbReference type="ARBA" id="ARBA00023004"/>
    </source>
</evidence>
<feature type="transmembrane region" description="Helical" evidence="14">
    <location>
        <begin position="6"/>
        <end position="23"/>
    </location>
</feature>
<dbReference type="GO" id="GO:0006782">
    <property type="term" value="P:protoporphyrinogen IX biosynthetic process"/>
    <property type="evidence" value="ECO:0007669"/>
    <property type="project" value="UniProtKB-UniRule"/>
</dbReference>
<comment type="function">
    <text evidence="14 15">Catalyzes the oxidation of protoporphyrinogen IX to protoporphyrin IX.</text>
</comment>
<dbReference type="HAMAP" id="MF_02239">
    <property type="entry name" value="HemJ"/>
    <property type="match status" value="1"/>
</dbReference>
<feature type="transmembrane region" description="Helical" evidence="14">
    <location>
        <begin position="127"/>
        <end position="144"/>
    </location>
</feature>